<dbReference type="Proteomes" id="UP000091967">
    <property type="component" value="Unassembled WGS sequence"/>
</dbReference>
<accession>A0A1B8AR32</accession>
<dbReference type="AlphaFoldDB" id="A0A1B8AR32"/>
<name>A0A1B8AR32_FUSPO</name>
<protein>
    <submittedName>
        <fullName evidence="2">Uncharacterized protein</fullName>
    </submittedName>
</protein>
<proteinExistence type="predicted"/>
<dbReference type="Pfam" id="PF11374">
    <property type="entry name" value="DUF3176"/>
    <property type="match status" value="1"/>
</dbReference>
<evidence type="ECO:0000313" key="2">
    <source>
        <dbReference type="EMBL" id="OBS22801.1"/>
    </source>
</evidence>
<dbReference type="EMBL" id="LYXU01000003">
    <property type="protein sequence ID" value="OBS22801.1"/>
    <property type="molecule type" value="Genomic_DNA"/>
</dbReference>
<dbReference type="STRING" id="36050.A0A1B8AR32"/>
<dbReference type="InterPro" id="IPR021514">
    <property type="entry name" value="DUF3176"/>
</dbReference>
<evidence type="ECO:0000256" key="1">
    <source>
        <dbReference type="SAM" id="Phobius"/>
    </source>
</evidence>
<feature type="transmembrane region" description="Helical" evidence="1">
    <location>
        <begin position="82"/>
        <end position="100"/>
    </location>
</feature>
<dbReference type="OMA" id="GQSKWLH"/>
<comment type="caution">
    <text evidence="2">The sequence shown here is derived from an EMBL/GenBank/DDBJ whole genome shotgun (WGS) entry which is preliminary data.</text>
</comment>
<keyword evidence="1" id="KW-0812">Transmembrane</keyword>
<organism evidence="2 3">
    <name type="scientific">Fusarium poae</name>
    <dbReference type="NCBI Taxonomy" id="36050"/>
    <lineage>
        <taxon>Eukaryota</taxon>
        <taxon>Fungi</taxon>
        <taxon>Dikarya</taxon>
        <taxon>Ascomycota</taxon>
        <taxon>Pezizomycotina</taxon>
        <taxon>Sordariomycetes</taxon>
        <taxon>Hypocreomycetidae</taxon>
        <taxon>Hypocreales</taxon>
        <taxon>Nectriaceae</taxon>
        <taxon>Fusarium</taxon>
    </lineage>
</organism>
<keyword evidence="3" id="KW-1185">Reference proteome</keyword>
<keyword evidence="1" id="KW-0472">Membrane</keyword>
<dbReference type="PANTHER" id="PTHR35394:SF5">
    <property type="entry name" value="DUF3176 DOMAIN-CONTAINING PROTEIN"/>
    <property type="match status" value="1"/>
</dbReference>
<dbReference type="PANTHER" id="PTHR35394">
    <property type="entry name" value="DUF3176 DOMAIN-CONTAINING PROTEIN"/>
    <property type="match status" value="1"/>
</dbReference>
<reference evidence="2 3" key="1">
    <citation type="submission" date="2016-06" db="EMBL/GenBank/DDBJ databases">
        <title>Living apart together: crosstalk between the core and supernumerary genomes in a fungal plant pathogen.</title>
        <authorList>
            <person name="Vanheule A."/>
            <person name="Audenaert K."/>
            <person name="Warris S."/>
            <person name="Van De Geest H."/>
            <person name="Schijlen E."/>
            <person name="Hofte M."/>
            <person name="De Saeger S."/>
            <person name="Haesaert G."/>
            <person name="Waalwijk C."/>
            <person name="Van Der Lee T."/>
        </authorList>
    </citation>
    <scope>NUCLEOTIDE SEQUENCE [LARGE SCALE GENOMIC DNA]</scope>
    <source>
        <strain evidence="2 3">2516</strain>
    </source>
</reference>
<keyword evidence="1" id="KW-1133">Transmembrane helix</keyword>
<feature type="transmembrane region" description="Helical" evidence="1">
    <location>
        <begin position="50"/>
        <end position="70"/>
    </location>
</feature>
<feature type="transmembrane region" description="Helical" evidence="1">
    <location>
        <begin position="495"/>
        <end position="520"/>
    </location>
</feature>
<sequence>MRLGSRQYQQTQAHNMESKYIELNSDRESSKKNKSACHRTLPTNGWGLEFLSSLTSVVLFIGLIVMFRIMDGKQYSEWPFSISLNAVTAILSTCCSAAMMHNVSAFIGQQKWIHLKQSSRTVYDIETFDEASRGPYGSILLLLRIPWNISTLGALITILRLGFSPFSQAAVNLEPRMVDILHNSSNFGYAHAYDRPVFQPGPNYDMTPDAMMQSAILQGLYDLKSMPIFSCDGACKWTDTYISLGFKSTCENVTTSTLKTRKCIRSAYEPVICECRPEVCNFTTPGNIVLTTRSSTMDATTFRINATRTESDGIVGSDGIAESFGDIARIAVYKSGYENTDFNATGINITECTIGFTAYEYKGARANGSTFSFGDVNEIDIQGVDWAWESDGPAHSTYISNESTILNLPSFRISNNDFQALQEFFETTTFQSEFVSGSYTNKSPGLSAALGGGIDVERAFDNMARSMTDYIRSGPNSKQAVGVGIESRIFVSIDWPWLIGPAILELAALIFAVCTIVATARKHEVPLWKSSALVLLNIKYDKNAGTIHGEFQGVKELEKMAKSSKARLE</sequence>
<gene>
    <name evidence="2" type="ORF">FPOA_09127</name>
</gene>
<evidence type="ECO:0000313" key="3">
    <source>
        <dbReference type="Proteomes" id="UP000091967"/>
    </source>
</evidence>